<dbReference type="SUPFAM" id="SSF56436">
    <property type="entry name" value="C-type lectin-like"/>
    <property type="match status" value="1"/>
</dbReference>
<dbReference type="InterPro" id="IPR016187">
    <property type="entry name" value="CTDL_fold"/>
</dbReference>
<dbReference type="Gene3D" id="3.10.100.10">
    <property type="entry name" value="Mannose-Binding Protein A, subunit A"/>
    <property type="match status" value="1"/>
</dbReference>
<dbReference type="InParanoid" id="E4WT25"/>
<dbReference type="AlphaFoldDB" id="E4WT25"/>
<evidence type="ECO:0000313" key="2">
    <source>
        <dbReference type="Proteomes" id="UP000001307"/>
    </source>
</evidence>
<dbReference type="PANTHER" id="PTHR35170">
    <property type="entry name" value="PROTEIN DD3-3"/>
    <property type="match status" value="1"/>
</dbReference>
<keyword evidence="2" id="KW-1185">Reference proteome</keyword>
<dbReference type="PANTHER" id="PTHR35170:SF2">
    <property type="entry name" value="PROTEIN DD3-3"/>
    <property type="match status" value="1"/>
</dbReference>
<accession>E4WT25</accession>
<dbReference type="InterPro" id="IPR053320">
    <property type="entry name" value="Protein_DD3-3_O-glyco"/>
</dbReference>
<name>E4WT25_OIKDI</name>
<protein>
    <recommendedName>
        <fullName evidence="3">C-type lectin domain-containing protein</fullName>
    </recommendedName>
</protein>
<dbReference type="EMBL" id="FN653016">
    <property type="protein sequence ID" value="CBY06808.1"/>
    <property type="molecule type" value="Genomic_DNA"/>
</dbReference>
<evidence type="ECO:0000313" key="1">
    <source>
        <dbReference type="EMBL" id="CBY06808.1"/>
    </source>
</evidence>
<reference evidence="1" key="1">
    <citation type="journal article" date="2010" name="Science">
        <title>Plasticity of animal genome architecture unmasked by rapid evolution of a pelagic tunicate.</title>
        <authorList>
            <person name="Denoeud F."/>
            <person name="Henriet S."/>
            <person name="Mungpakdee S."/>
            <person name="Aury J.M."/>
            <person name="Da Silva C."/>
            <person name="Brinkmann H."/>
            <person name="Mikhaleva J."/>
            <person name="Olsen L.C."/>
            <person name="Jubin C."/>
            <person name="Canestro C."/>
            <person name="Bouquet J.M."/>
            <person name="Danks G."/>
            <person name="Poulain J."/>
            <person name="Campsteijn C."/>
            <person name="Adamski M."/>
            <person name="Cross I."/>
            <person name="Yadetie F."/>
            <person name="Muffato M."/>
            <person name="Louis A."/>
            <person name="Butcher S."/>
            <person name="Tsagkogeorga G."/>
            <person name="Konrad A."/>
            <person name="Singh S."/>
            <person name="Jensen M.F."/>
            <person name="Cong E.H."/>
            <person name="Eikeseth-Otteraa H."/>
            <person name="Noel B."/>
            <person name="Anthouard V."/>
            <person name="Porcel B.M."/>
            <person name="Kachouri-Lafond R."/>
            <person name="Nishino A."/>
            <person name="Ugolini M."/>
            <person name="Chourrout P."/>
            <person name="Nishida H."/>
            <person name="Aasland R."/>
            <person name="Huzurbazar S."/>
            <person name="Westhof E."/>
            <person name="Delsuc F."/>
            <person name="Lehrach H."/>
            <person name="Reinhardt R."/>
            <person name="Weissenbach J."/>
            <person name="Roy S.W."/>
            <person name="Artiguenave F."/>
            <person name="Postlethwait J.H."/>
            <person name="Manak J.R."/>
            <person name="Thompson E.M."/>
            <person name="Jaillon O."/>
            <person name="Du Pasquier L."/>
            <person name="Boudinot P."/>
            <person name="Liberles D.A."/>
            <person name="Volff J.N."/>
            <person name="Philippe H."/>
            <person name="Lenhard B."/>
            <person name="Roest Crollius H."/>
            <person name="Wincker P."/>
            <person name="Chourrout D."/>
        </authorList>
    </citation>
    <scope>NUCLEOTIDE SEQUENCE [LARGE SCALE GENOMIC DNA]</scope>
</reference>
<proteinExistence type="predicted"/>
<gene>
    <name evidence="1" type="ORF">GSOID_T00005873001</name>
</gene>
<dbReference type="OrthoDB" id="167398at2759"/>
<dbReference type="Proteomes" id="UP000001307">
    <property type="component" value="Unassembled WGS sequence"/>
</dbReference>
<sequence length="215" mass="24524">MKRRSHSKSTGIDSTIPAPTSEAYNDAIKAFNTGGNGNWKGNFFLGITDKDEEGVWNNIHSDQPISYFNWRRNRPNNKDGVEHHALMIKNGQWDDVEKARTITEGICVRPHLPKEYELPEMIEEWVWSSVENVEKSEMDNFYVQMASSGYYGCKEGNCERALNNPDITKMNAKLNDAPAQFLGNIVRFKSGEHQSMCTRNNNFSNRAQKTDITVV</sequence>
<evidence type="ECO:0008006" key="3">
    <source>
        <dbReference type="Google" id="ProtNLM"/>
    </source>
</evidence>
<dbReference type="InterPro" id="IPR016186">
    <property type="entry name" value="C-type_lectin-like/link_sf"/>
</dbReference>
<organism evidence="1">
    <name type="scientific">Oikopleura dioica</name>
    <name type="common">Tunicate</name>
    <dbReference type="NCBI Taxonomy" id="34765"/>
    <lineage>
        <taxon>Eukaryota</taxon>
        <taxon>Metazoa</taxon>
        <taxon>Chordata</taxon>
        <taxon>Tunicata</taxon>
        <taxon>Appendicularia</taxon>
        <taxon>Copelata</taxon>
        <taxon>Oikopleuridae</taxon>
        <taxon>Oikopleura</taxon>
    </lineage>
</organism>